<dbReference type="Proteomes" id="UP000199382">
    <property type="component" value="Unassembled WGS sequence"/>
</dbReference>
<dbReference type="AlphaFoldDB" id="A0A1G8ZUJ3"/>
<reference evidence="1 2" key="1">
    <citation type="submission" date="2016-10" db="EMBL/GenBank/DDBJ databases">
        <authorList>
            <person name="de Groot N.N."/>
        </authorList>
    </citation>
    <scope>NUCLEOTIDE SEQUENCE [LARGE SCALE GENOMIC DNA]</scope>
    <source>
        <strain evidence="1 2">DSM 25294</strain>
    </source>
</reference>
<protein>
    <submittedName>
        <fullName evidence="1">Uncharacterized protein</fullName>
    </submittedName>
</protein>
<evidence type="ECO:0000313" key="1">
    <source>
        <dbReference type="EMBL" id="SDK18681.1"/>
    </source>
</evidence>
<evidence type="ECO:0000313" key="2">
    <source>
        <dbReference type="Proteomes" id="UP000199382"/>
    </source>
</evidence>
<accession>A0A1G8ZUJ3</accession>
<gene>
    <name evidence="1" type="ORF">SAMN04488026_103346</name>
</gene>
<name>A0A1G8ZUJ3_9RHOB</name>
<dbReference type="STRING" id="571298.SAMN04488026_103346"/>
<sequence length="70" mass="7179">MAGPRSSERGPFFWAGGAKRFAAVVAPRRVRGQGELRSLLKGVACLVSGCAGKLPAVRGASFPHGATLDA</sequence>
<organism evidence="1 2">
    <name type="scientific">Aliiruegeria lutimaris</name>
    <dbReference type="NCBI Taxonomy" id="571298"/>
    <lineage>
        <taxon>Bacteria</taxon>
        <taxon>Pseudomonadati</taxon>
        <taxon>Pseudomonadota</taxon>
        <taxon>Alphaproteobacteria</taxon>
        <taxon>Rhodobacterales</taxon>
        <taxon>Roseobacteraceae</taxon>
        <taxon>Aliiruegeria</taxon>
    </lineage>
</organism>
<keyword evidence="2" id="KW-1185">Reference proteome</keyword>
<proteinExistence type="predicted"/>
<dbReference type="EMBL" id="FNEK01000033">
    <property type="protein sequence ID" value="SDK18681.1"/>
    <property type="molecule type" value="Genomic_DNA"/>
</dbReference>